<evidence type="ECO:0000313" key="3">
    <source>
        <dbReference type="EMBL" id="CAB4187201.1"/>
    </source>
</evidence>
<evidence type="ECO:0000313" key="1">
    <source>
        <dbReference type="EMBL" id="CAB4146621.1"/>
    </source>
</evidence>
<gene>
    <name evidence="2" type="ORF">UFOVP1008_28</name>
    <name evidence="3" type="ORF">UFOVP1160_18</name>
    <name evidence="4" type="ORF">UFOVP1352_32</name>
    <name evidence="1" type="ORF">UFOVP498_36</name>
</gene>
<dbReference type="EMBL" id="LR796954">
    <property type="protein sequence ID" value="CAB4177663.1"/>
    <property type="molecule type" value="Genomic_DNA"/>
</dbReference>
<evidence type="ECO:0000313" key="4">
    <source>
        <dbReference type="EMBL" id="CAB4200106.1"/>
    </source>
</evidence>
<accession>A0A6J5MKR7</accession>
<dbReference type="EMBL" id="LR797301">
    <property type="protein sequence ID" value="CAB4200106.1"/>
    <property type="molecule type" value="Genomic_DNA"/>
</dbReference>
<dbReference type="EMBL" id="LR796467">
    <property type="protein sequence ID" value="CAB4146621.1"/>
    <property type="molecule type" value="Genomic_DNA"/>
</dbReference>
<dbReference type="EMBL" id="LR797110">
    <property type="protein sequence ID" value="CAB4187201.1"/>
    <property type="molecule type" value="Genomic_DNA"/>
</dbReference>
<reference evidence="1" key="1">
    <citation type="submission" date="2020-04" db="EMBL/GenBank/DDBJ databases">
        <authorList>
            <person name="Chiriac C."/>
            <person name="Salcher M."/>
            <person name="Ghai R."/>
            <person name="Kavagutti S V."/>
        </authorList>
    </citation>
    <scope>NUCLEOTIDE SEQUENCE</scope>
</reference>
<protein>
    <submittedName>
        <fullName evidence="1">Uncharacterized protein</fullName>
    </submittedName>
</protein>
<name>A0A6J5MKR7_9CAUD</name>
<proteinExistence type="predicted"/>
<organism evidence="1">
    <name type="scientific">uncultured Caudovirales phage</name>
    <dbReference type="NCBI Taxonomy" id="2100421"/>
    <lineage>
        <taxon>Viruses</taxon>
        <taxon>Duplodnaviria</taxon>
        <taxon>Heunggongvirae</taxon>
        <taxon>Uroviricota</taxon>
        <taxon>Caudoviricetes</taxon>
        <taxon>Peduoviridae</taxon>
        <taxon>Maltschvirus</taxon>
        <taxon>Maltschvirus maltsch</taxon>
    </lineage>
</organism>
<evidence type="ECO:0000313" key="2">
    <source>
        <dbReference type="EMBL" id="CAB4177663.1"/>
    </source>
</evidence>
<sequence>MALLPKMARILEQAASEARNTRSANLLRNPRQTVESPLRNEYPLVYADASVIRRMADENNSPESPWLPKIFGVTRADLQRMSGDPSRISLAQPASLPGMAKKPQGAKFAEQLSAPKNVRRLTDQMEALKASKIAPGMEGWYVMDPAYQALLDHTGGDAGRAAELFNRFNVSTGVMSPGSDVMTEIARGGNANWLANQGRLQDFMDLGIMKKADSVPSDMQHIPSHAYHSKTQAPVLQKFHASGSFDPFNAPMDSPKVPAYMQASGSPQTGFQVDWPVGDAHFARGMGYADVRPNKGMTYNTYQGKFLPPDYGESLSNSEAYTAREIFSPIARKNDLTPVQGQGLMWGGLGPATGVETAVGAPKLELIADYIGNSVMPRNQITDPVLAGRRFLAGEIGSADPAVLAATAAAAGAGVAGYDEYQRRRAPRFLDLIAPRQR</sequence>